<keyword evidence="2 5" id="KW-0489">Methyltransferase</keyword>
<dbReference type="CDD" id="cd02440">
    <property type="entry name" value="AdoMet_MTases"/>
    <property type="match status" value="1"/>
</dbReference>
<accession>A0A7R6R2P4</accession>
<dbReference type="GO" id="GO:0008757">
    <property type="term" value="F:S-adenosylmethionine-dependent methyltransferase activity"/>
    <property type="evidence" value="ECO:0007669"/>
    <property type="project" value="InterPro"/>
</dbReference>
<keyword evidence="3 5" id="KW-0808">Transferase</keyword>
<dbReference type="AlphaFoldDB" id="A0A7R6R2P4"/>
<dbReference type="Gene3D" id="3.40.50.150">
    <property type="entry name" value="Vaccinia Virus protein VP39"/>
    <property type="match status" value="1"/>
</dbReference>
<dbReference type="PANTHER" id="PTHR32183">
    <property type="match status" value="1"/>
</dbReference>
<dbReference type="InterPro" id="IPR008854">
    <property type="entry name" value="TPMT"/>
</dbReference>
<dbReference type="SUPFAM" id="SSF53335">
    <property type="entry name" value="S-adenosyl-L-methionine-dependent methyltransferases"/>
    <property type="match status" value="1"/>
</dbReference>
<dbReference type="OrthoDB" id="7348755at2"/>
<dbReference type="PROSITE" id="PS51585">
    <property type="entry name" value="SAM_MT_TPMT"/>
    <property type="match status" value="1"/>
</dbReference>
<organism evidence="5 6">
    <name type="scientific">Fluviibacter phosphoraccumulans</name>
    <dbReference type="NCBI Taxonomy" id="1751046"/>
    <lineage>
        <taxon>Bacteria</taxon>
        <taxon>Pseudomonadati</taxon>
        <taxon>Pseudomonadota</taxon>
        <taxon>Betaproteobacteria</taxon>
        <taxon>Rhodocyclales</taxon>
        <taxon>Fluviibacteraceae</taxon>
        <taxon>Fluviibacter</taxon>
    </lineage>
</organism>
<dbReference type="EMBL" id="AP022345">
    <property type="protein sequence ID" value="BBU69705.1"/>
    <property type="molecule type" value="Genomic_DNA"/>
</dbReference>
<reference evidence="6" key="1">
    <citation type="submission" date="2020-01" db="EMBL/GenBank/DDBJ databases">
        <title>Phosphoaccumulans saitamaens gen. nov., sp. nov., a polyphosphate accumulating bacterium isolated from surface river water.</title>
        <authorList>
            <person name="Watanabe K."/>
            <person name="Suda W."/>
        </authorList>
    </citation>
    <scope>NUCLEOTIDE SEQUENCE [LARGE SCALE GENOMIC DNA]</scope>
    <source>
        <strain evidence="6">ICHIAU1</strain>
    </source>
</reference>
<name>A0A7R6R2P4_9RHOO</name>
<evidence type="ECO:0000256" key="3">
    <source>
        <dbReference type="ARBA" id="ARBA00022679"/>
    </source>
</evidence>
<evidence type="ECO:0000313" key="5">
    <source>
        <dbReference type="EMBL" id="BBU69705.1"/>
    </source>
</evidence>
<sequence length="211" mass="23874">MTALNPDFWQNHFEQNHTPWDRGATSPQLMSWLETQMLQTCRVGIPGCGQGWEVATLAARGFQVVGIDYTAAAVKIAREKLSSQGLNAEIIQADVLEYQPQTPFDAVYEQTCLCALSPDCWLRYASQLQRWIRPGGALYLVFMQIERAGARKGLVQGPPFHCDINAMHALFNSTYWTWPEENPVKIDHPQGWSELAIRLRRKPDPVSSLET</sequence>
<keyword evidence="6" id="KW-1185">Reference proteome</keyword>
<evidence type="ECO:0000256" key="1">
    <source>
        <dbReference type="ARBA" id="ARBA00022553"/>
    </source>
</evidence>
<evidence type="ECO:0000256" key="4">
    <source>
        <dbReference type="ARBA" id="ARBA00022691"/>
    </source>
</evidence>
<proteinExistence type="predicted"/>
<dbReference type="PANTHER" id="PTHR32183:SF6">
    <property type="entry name" value="CYSTEINE SULFINATE DESULFINASE_CYSTEINE DESULFURASE AND RELATED ENZYMES"/>
    <property type="match status" value="1"/>
</dbReference>
<dbReference type="Proteomes" id="UP000463961">
    <property type="component" value="Chromosome"/>
</dbReference>
<gene>
    <name evidence="5" type="ORF">ICHIAU1_19880</name>
</gene>
<keyword evidence="4" id="KW-0949">S-adenosyl-L-methionine</keyword>
<dbReference type="Pfam" id="PF05724">
    <property type="entry name" value="TPMT"/>
    <property type="match status" value="1"/>
</dbReference>
<dbReference type="GO" id="GO:0032259">
    <property type="term" value="P:methylation"/>
    <property type="evidence" value="ECO:0007669"/>
    <property type="project" value="UniProtKB-KW"/>
</dbReference>
<dbReference type="RefSeq" id="WP_162049610.1">
    <property type="nucleotide sequence ID" value="NZ_AP022345.1"/>
</dbReference>
<evidence type="ECO:0000313" key="6">
    <source>
        <dbReference type="Proteomes" id="UP000463961"/>
    </source>
</evidence>
<evidence type="ECO:0000256" key="2">
    <source>
        <dbReference type="ARBA" id="ARBA00022603"/>
    </source>
</evidence>
<keyword evidence="1" id="KW-0597">Phosphoprotein</keyword>
<protein>
    <submittedName>
        <fullName evidence="5">SAM-dependent methyltransferase</fullName>
    </submittedName>
</protein>
<dbReference type="InterPro" id="IPR029063">
    <property type="entry name" value="SAM-dependent_MTases_sf"/>
</dbReference>